<name>A0ABW4PX75_9MICO</name>
<dbReference type="InterPro" id="IPR045170">
    <property type="entry name" value="MTOX"/>
</dbReference>
<organism evidence="6 7">
    <name type="scientific">Brachybacterium rhamnosum</name>
    <dbReference type="NCBI Taxonomy" id="173361"/>
    <lineage>
        <taxon>Bacteria</taxon>
        <taxon>Bacillati</taxon>
        <taxon>Actinomycetota</taxon>
        <taxon>Actinomycetes</taxon>
        <taxon>Micrococcales</taxon>
        <taxon>Dermabacteraceae</taxon>
        <taxon>Brachybacterium</taxon>
    </lineage>
</organism>
<dbReference type="SUPFAM" id="SSF51905">
    <property type="entry name" value="FAD/NAD(P)-binding domain"/>
    <property type="match status" value="1"/>
</dbReference>
<proteinExistence type="predicted"/>
<dbReference type="NCBIfam" id="NF008425">
    <property type="entry name" value="PRK11259.1"/>
    <property type="match status" value="1"/>
</dbReference>
<dbReference type="Gene3D" id="3.30.9.10">
    <property type="entry name" value="D-Amino Acid Oxidase, subunit A, domain 2"/>
    <property type="match status" value="1"/>
</dbReference>
<evidence type="ECO:0000313" key="7">
    <source>
        <dbReference type="Proteomes" id="UP001597280"/>
    </source>
</evidence>
<dbReference type="Gene3D" id="3.50.50.60">
    <property type="entry name" value="FAD/NAD(P)-binding domain"/>
    <property type="match status" value="1"/>
</dbReference>
<protein>
    <submittedName>
        <fullName evidence="6">N-methyl-L-tryptophan oxidase</fullName>
        <ecNumber evidence="6">1.5.3.2</ecNumber>
    </submittedName>
</protein>
<sequence length="391" mass="42351">MSAAVIREVDVAVVGAGTMGSMALWHLSRMRGADGRPLRVLGLEQFGTVHTHGAFSGESRLFRVAAKEGRLFVPAAREARSQWLELGRLAGRDLLLPSGVLHIAPGGHADLDATLAAIAEHDLPHRHLGAEDLRRQYPQFHVEDRDEGVLDELAGALRPESAVHAASRQAVASGAEILHGTAVLGIEERADGVRLSTSAGEVHAERVIVTAGPWTARLVPDLADLLTVRVLTLAWFVPEDIGPFLPHRFPGFMRDLEELHVFGAPSLDGYSIKASPHLLLPDVARPEERPTELSREQLRWLGEQARRVIPALDPEPVRWSVHTDSQSPDGRPLIDTLGDGRITVAAGMSGNGFKFAPVWGQAAAELAVTGGSRWQHEEFTLAHHRSLLAPV</sequence>
<dbReference type="Pfam" id="PF01266">
    <property type="entry name" value="DAO"/>
    <property type="match status" value="1"/>
</dbReference>
<dbReference type="PANTHER" id="PTHR10961">
    <property type="entry name" value="PEROXISOMAL SARCOSINE OXIDASE"/>
    <property type="match status" value="1"/>
</dbReference>
<reference evidence="7" key="1">
    <citation type="journal article" date="2019" name="Int. J. Syst. Evol. Microbiol.">
        <title>The Global Catalogue of Microorganisms (GCM) 10K type strain sequencing project: providing services to taxonomists for standard genome sequencing and annotation.</title>
        <authorList>
            <consortium name="The Broad Institute Genomics Platform"/>
            <consortium name="The Broad Institute Genome Sequencing Center for Infectious Disease"/>
            <person name="Wu L."/>
            <person name="Ma J."/>
        </authorList>
    </citation>
    <scope>NUCLEOTIDE SEQUENCE [LARGE SCALE GENOMIC DNA]</scope>
    <source>
        <strain evidence="7">JCM 11650</strain>
    </source>
</reference>
<evidence type="ECO:0000313" key="6">
    <source>
        <dbReference type="EMBL" id="MFD1834904.1"/>
    </source>
</evidence>
<evidence type="ECO:0000256" key="2">
    <source>
        <dbReference type="ARBA" id="ARBA00022630"/>
    </source>
</evidence>
<dbReference type="PANTHER" id="PTHR10961:SF7">
    <property type="entry name" value="FAD DEPENDENT OXIDOREDUCTASE DOMAIN-CONTAINING PROTEIN"/>
    <property type="match status" value="1"/>
</dbReference>
<evidence type="ECO:0000256" key="1">
    <source>
        <dbReference type="ARBA" id="ARBA00001974"/>
    </source>
</evidence>
<keyword evidence="7" id="KW-1185">Reference proteome</keyword>
<feature type="domain" description="FAD dependent oxidoreductase" evidence="5">
    <location>
        <begin position="10"/>
        <end position="366"/>
    </location>
</feature>
<dbReference type="EMBL" id="JBHUFL010000002">
    <property type="protein sequence ID" value="MFD1834904.1"/>
    <property type="molecule type" value="Genomic_DNA"/>
</dbReference>
<dbReference type="EC" id="1.5.3.2" evidence="6"/>
<keyword evidence="2" id="KW-0285">Flavoprotein</keyword>
<dbReference type="SUPFAM" id="SSF54373">
    <property type="entry name" value="FAD-linked reductases, C-terminal domain"/>
    <property type="match status" value="1"/>
</dbReference>
<keyword evidence="3" id="KW-0274">FAD</keyword>
<comment type="cofactor">
    <cofactor evidence="1">
        <name>FAD</name>
        <dbReference type="ChEBI" id="CHEBI:57692"/>
    </cofactor>
</comment>
<accession>A0ABW4PX75</accession>
<dbReference type="InterPro" id="IPR006076">
    <property type="entry name" value="FAD-dep_OxRdtase"/>
</dbReference>
<dbReference type="GO" id="GO:0050131">
    <property type="term" value="F:N-methyl-L-amino-acid oxidase activity"/>
    <property type="evidence" value="ECO:0007669"/>
    <property type="project" value="UniProtKB-EC"/>
</dbReference>
<comment type="caution">
    <text evidence="6">The sequence shown here is derived from an EMBL/GenBank/DDBJ whole genome shotgun (WGS) entry which is preliminary data.</text>
</comment>
<evidence type="ECO:0000256" key="4">
    <source>
        <dbReference type="ARBA" id="ARBA00023002"/>
    </source>
</evidence>
<keyword evidence="4 6" id="KW-0560">Oxidoreductase</keyword>
<gene>
    <name evidence="6" type="primary">solA</name>
    <name evidence="6" type="ORF">ACFSDA_07420</name>
</gene>
<dbReference type="InterPro" id="IPR036188">
    <property type="entry name" value="FAD/NAD-bd_sf"/>
</dbReference>
<dbReference type="Proteomes" id="UP001597280">
    <property type="component" value="Unassembled WGS sequence"/>
</dbReference>
<dbReference type="RefSeq" id="WP_343904128.1">
    <property type="nucleotide sequence ID" value="NZ_BAAAIS010000002.1"/>
</dbReference>
<evidence type="ECO:0000256" key="3">
    <source>
        <dbReference type="ARBA" id="ARBA00022827"/>
    </source>
</evidence>
<evidence type="ECO:0000259" key="5">
    <source>
        <dbReference type="Pfam" id="PF01266"/>
    </source>
</evidence>